<feature type="compositionally biased region" description="Polar residues" evidence="1">
    <location>
        <begin position="26"/>
        <end position="41"/>
    </location>
</feature>
<keyword evidence="3" id="KW-1185">Reference proteome</keyword>
<organism evidence="2 3">
    <name type="scientific">Taxus chinensis</name>
    <name type="common">Chinese yew</name>
    <name type="synonym">Taxus wallichiana var. chinensis</name>
    <dbReference type="NCBI Taxonomy" id="29808"/>
    <lineage>
        <taxon>Eukaryota</taxon>
        <taxon>Viridiplantae</taxon>
        <taxon>Streptophyta</taxon>
        <taxon>Embryophyta</taxon>
        <taxon>Tracheophyta</taxon>
        <taxon>Spermatophyta</taxon>
        <taxon>Pinopsida</taxon>
        <taxon>Pinidae</taxon>
        <taxon>Conifers II</taxon>
        <taxon>Cupressales</taxon>
        <taxon>Taxaceae</taxon>
        <taxon>Taxus</taxon>
    </lineage>
</organism>
<dbReference type="Proteomes" id="UP000824469">
    <property type="component" value="Unassembled WGS sequence"/>
</dbReference>
<evidence type="ECO:0000313" key="2">
    <source>
        <dbReference type="EMBL" id="KAH9294889.1"/>
    </source>
</evidence>
<dbReference type="EMBL" id="JAHRHJ020000011">
    <property type="protein sequence ID" value="KAH9294889.1"/>
    <property type="molecule type" value="Genomic_DNA"/>
</dbReference>
<comment type="caution">
    <text evidence="2">The sequence shown here is derived from an EMBL/GenBank/DDBJ whole genome shotgun (WGS) entry which is preliminary data.</text>
</comment>
<proteinExistence type="predicted"/>
<accession>A0AA38CC66</accession>
<name>A0AA38CC66_TAXCH</name>
<sequence length="52" mass="5620">CQVLNSPSAVPSVESMSPPLSLPPHFNSSVLFHSKHSSPPQELNEMPPTPKK</sequence>
<reference evidence="2 3" key="1">
    <citation type="journal article" date="2021" name="Nat. Plants">
        <title>The Taxus genome provides insights into paclitaxel biosynthesis.</title>
        <authorList>
            <person name="Xiong X."/>
            <person name="Gou J."/>
            <person name="Liao Q."/>
            <person name="Li Y."/>
            <person name="Zhou Q."/>
            <person name="Bi G."/>
            <person name="Li C."/>
            <person name="Du R."/>
            <person name="Wang X."/>
            <person name="Sun T."/>
            <person name="Guo L."/>
            <person name="Liang H."/>
            <person name="Lu P."/>
            <person name="Wu Y."/>
            <person name="Zhang Z."/>
            <person name="Ro D.K."/>
            <person name="Shang Y."/>
            <person name="Huang S."/>
            <person name="Yan J."/>
        </authorList>
    </citation>
    <scope>NUCLEOTIDE SEQUENCE [LARGE SCALE GENOMIC DNA]</scope>
    <source>
        <strain evidence="2">Ta-2019</strain>
    </source>
</reference>
<feature type="region of interest" description="Disordered" evidence="1">
    <location>
        <begin position="1"/>
        <end position="52"/>
    </location>
</feature>
<evidence type="ECO:0000313" key="3">
    <source>
        <dbReference type="Proteomes" id="UP000824469"/>
    </source>
</evidence>
<protein>
    <submittedName>
        <fullName evidence="2">Uncharacterized protein</fullName>
    </submittedName>
</protein>
<dbReference type="AlphaFoldDB" id="A0AA38CC66"/>
<evidence type="ECO:0000256" key="1">
    <source>
        <dbReference type="SAM" id="MobiDB-lite"/>
    </source>
</evidence>
<feature type="non-terminal residue" evidence="2">
    <location>
        <position position="1"/>
    </location>
</feature>
<feature type="non-terminal residue" evidence="2">
    <location>
        <position position="52"/>
    </location>
</feature>
<gene>
    <name evidence="2" type="ORF">KI387_038477</name>
</gene>